<evidence type="ECO:0000313" key="4">
    <source>
        <dbReference type="EMBL" id="ELP95237.1"/>
    </source>
</evidence>
<dbReference type="InterPro" id="IPR048720">
    <property type="entry name" value="PROPPIN"/>
</dbReference>
<dbReference type="Pfam" id="PF21032">
    <property type="entry name" value="PROPPIN"/>
    <property type="match status" value="1"/>
</dbReference>
<comment type="similarity">
    <text evidence="3">Belongs to the WD repeat PROPPIN family.</text>
</comment>
<organism evidence="4 5">
    <name type="scientific">Entamoeba invadens IP1</name>
    <dbReference type="NCBI Taxonomy" id="370355"/>
    <lineage>
        <taxon>Eukaryota</taxon>
        <taxon>Amoebozoa</taxon>
        <taxon>Evosea</taxon>
        <taxon>Archamoebae</taxon>
        <taxon>Mastigamoebida</taxon>
        <taxon>Entamoebidae</taxon>
        <taxon>Entamoeba</taxon>
    </lineage>
</organism>
<reference evidence="4 5" key="1">
    <citation type="submission" date="2012-10" db="EMBL/GenBank/DDBJ databases">
        <authorList>
            <person name="Zafar N."/>
            <person name="Inman J."/>
            <person name="Hall N."/>
            <person name="Lorenzi H."/>
            <person name="Caler E."/>
        </authorList>
    </citation>
    <scope>NUCLEOTIDE SEQUENCE [LARGE SCALE GENOMIC DNA]</scope>
    <source>
        <strain evidence="4 5">IP1</strain>
    </source>
</reference>
<proteinExistence type="inferred from homology"/>
<dbReference type="InterPro" id="IPR036322">
    <property type="entry name" value="WD40_repeat_dom_sf"/>
</dbReference>
<keyword evidence="5" id="KW-1185">Reference proteome</keyword>
<evidence type="ECO:0000313" key="5">
    <source>
        <dbReference type="Proteomes" id="UP000014680"/>
    </source>
</evidence>
<dbReference type="Gene3D" id="2.130.10.10">
    <property type="entry name" value="YVTN repeat-like/Quinoprotein amine dehydrogenase"/>
    <property type="match status" value="1"/>
</dbReference>
<name>A0A0A1UHF6_ENTIV</name>
<dbReference type="OrthoDB" id="1667587at2759"/>
<dbReference type="Proteomes" id="UP000014680">
    <property type="component" value="Unassembled WGS sequence"/>
</dbReference>
<keyword evidence="2" id="KW-0677">Repeat</keyword>
<dbReference type="VEuPathDB" id="AmoebaDB:EIN_430430"/>
<evidence type="ECO:0000256" key="1">
    <source>
        <dbReference type="ARBA" id="ARBA00022574"/>
    </source>
</evidence>
<evidence type="ECO:0000256" key="3">
    <source>
        <dbReference type="ARBA" id="ARBA00025740"/>
    </source>
</evidence>
<dbReference type="GeneID" id="14894237"/>
<dbReference type="RefSeq" id="XP_004262008.1">
    <property type="nucleotide sequence ID" value="XM_004261960.1"/>
</dbReference>
<evidence type="ECO:0000256" key="2">
    <source>
        <dbReference type="ARBA" id="ARBA00022737"/>
    </source>
</evidence>
<sequence length="320" mass="35830">MEELKILCTSVNEKGDRIAIGTTYGFAVYSMDNGTFTKVFNRTFRKGIGAISVLDDSNVISFAGGGKNPYVSNSTVVVFDDKKNAELFKETFPSRVLRLKMTRKILFIVFQTEVKIYKFATNEIINIETDFNGRGCLEYNAQSNLLLLPNKKMGEIVLSDLQTMKQTILKCHKHNVTNFTTDRQVSLLCSSSVEGLMVRLWNLSGGEKVKEFQRGLTTAQVLIIAIDPDKRYVLVYSSDLLVSIFDIQGKAKSKWYSSVDAPVAQIKVEQTCVNILFIGNGEFVVLHQDGSVDKYKCVEANEIVVVETIGTPFCLFDCLE</sequence>
<dbReference type="AlphaFoldDB" id="A0A0A1UHF6"/>
<evidence type="ECO:0008006" key="6">
    <source>
        <dbReference type="Google" id="ProtNLM"/>
    </source>
</evidence>
<dbReference type="OMA" id="GATINHI"/>
<gene>
    <name evidence="4" type="ORF">EIN_430430</name>
</gene>
<keyword evidence="1" id="KW-0853">WD repeat</keyword>
<accession>A0A0A1UHF6</accession>
<dbReference type="SUPFAM" id="SSF50978">
    <property type="entry name" value="WD40 repeat-like"/>
    <property type="match status" value="1"/>
</dbReference>
<dbReference type="InterPro" id="IPR015943">
    <property type="entry name" value="WD40/YVTN_repeat-like_dom_sf"/>
</dbReference>
<dbReference type="EMBL" id="KB206168">
    <property type="protein sequence ID" value="ELP95237.1"/>
    <property type="molecule type" value="Genomic_DNA"/>
</dbReference>
<dbReference type="PANTHER" id="PTHR11227">
    <property type="entry name" value="WD-REPEAT PROTEIN INTERACTING WITH PHOSPHOINOSIDES WIPI -RELATED"/>
    <property type="match status" value="1"/>
</dbReference>
<protein>
    <recommendedName>
        <fullName evidence="6">WD repeat domain phosphoinositide-interacting protein</fullName>
    </recommendedName>
</protein>
<dbReference type="KEGG" id="eiv:EIN_430430"/>